<dbReference type="Proteomes" id="UP000054485">
    <property type="component" value="Unassembled WGS sequence"/>
</dbReference>
<reference evidence="1 2" key="1">
    <citation type="submission" date="2014-04" db="EMBL/GenBank/DDBJ databases">
        <authorList>
            <consortium name="DOE Joint Genome Institute"/>
            <person name="Kuo A."/>
            <person name="Ruytinx J."/>
            <person name="Rineau F."/>
            <person name="Colpaert J."/>
            <person name="Kohler A."/>
            <person name="Nagy L.G."/>
            <person name="Floudas D."/>
            <person name="Copeland A."/>
            <person name="Barry K.W."/>
            <person name="Cichocki N."/>
            <person name="Veneault-Fourrey C."/>
            <person name="LaButti K."/>
            <person name="Lindquist E.A."/>
            <person name="Lipzen A."/>
            <person name="Lundell T."/>
            <person name="Morin E."/>
            <person name="Murat C."/>
            <person name="Sun H."/>
            <person name="Tunlid A."/>
            <person name="Henrissat B."/>
            <person name="Grigoriev I.V."/>
            <person name="Hibbett D.S."/>
            <person name="Martin F."/>
            <person name="Nordberg H.P."/>
            <person name="Cantor M.N."/>
            <person name="Hua S.X."/>
        </authorList>
    </citation>
    <scope>NUCLEOTIDE SEQUENCE [LARGE SCALE GENOMIC DNA]</scope>
    <source>
        <strain evidence="1 2">UH-Slu-Lm8-n1</strain>
    </source>
</reference>
<organism evidence="1 2">
    <name type="scientific">Suillus luteus UH-Slu-Lm8-n1</name>
    <dbReference type="NCBI Taxonomy" id="930992"/>
    <lineage>
        <taxon>Eukaryota</taxon>
        <taxon>Fungi</taxon>
        <taxon>Dikarya</taxon>
        <taxon>Basidiomycota</taxon>
        <taxon>Agaricomycotina</taxon>
        <taxon>Agaricomycetes</taxon>
        <taxon>Agaricomycetidae</taxon>
        <taxon>Boletales</taxon>
        <taxon>Suillineae</taxon>
        <taxon>Suillaceae</taxon>
        <taxon>Suillus</taxon>
    </lineage>
</organism>
<dbReference type="AlphaFoldDB" id="A0A0D0AT31"/>
<sequence length="196" mass="21458">MIHRTRYACCVRVSFSFPSNGARPVVFVGSGLPPSSNRPRCPRKSSSAPVSPHPFRRFCPTICISFASKQVLSGQERHVTDIARIQRLGTIMSCGGRCVSASNSSLLGPTVLTQSLTRSVSGTRISLPKQTETHTNFSHLPQTTSAHTNLNAPSRPWPTLNMHSSRPPLPQHRVCDRLSNQCRADTARFLGTSHTI</sequence>
<dbReference type="EMBL" id="KN835662">
    <property type="protein sequence ID" value="KIK35103.1"/>
    <property type="molecule type" value="Genomic_DNA"/>
</dbReference>
<dbReference type="HOGENOM" id="CLU_1391052_0_0_1"/>
<reference evidence="2" key="2">
    <citation type="submission" date="2015-01" db="EMBL/GenBank/DDBJ databases">
        <title>Evolutionary Origins and Diversification of the Mycorrhizal Mutualists.</title>
        <authorList>
            <consortium name="DOE Joint Genome Institute"/>
            <consortium name="Mycorrhizal Genomics Consortium"/>
            <person name="Kohler A."/>
            <person name="Kuo A."/>
            <person name="Nagy L.G."/>
            <person name="Floudas D."/>
            <person name="Copeland A."/>
            <person name="Barry K.W."/>
            <person name="Cichocki N."/>
            <person name="Veneault-Fourrey C."/>
            <person name="LaButti K."/>
            <person name="Lindquist E.A."/>
            <person name="Lipzen A."/>
            <person name="Lundell T."/>
            <person name="Morin E."/>
            <person name="Murat C."/>
            <person name="Riley R."/>
            <person name="Ohm R."/>
            <person name="Sun H."/>
            <person name="Tunlid A."/>
            <person name="Henrissat B."/>
            <person name="Grigoriev I.V."/>
            <person name="Hibbett D.S."/>
            <person name="Martin F."/>
        </authorList>
    </citation>
    <scope>NUCLEOTIDE SEQUENCE [LARGE SCALE GENOMIC DNA]</scope>
    <source>
        <strain evidence="2">UH-Slu-Lm8-n1</strain>
    </source>
</reference>
<evidence type="ECO:0000313" key="2">
    <source>
        <dbReference type="Proteomes" id="UP000054485"/>
    </source>
</evidence>
<dbReference type="InParanoid" id="A0A0D0AT31"/>
<name>A0A0D0AT31_9AGAM</name>
<accession>A0A0D0AT31</accession>
<gene>
    <name evidence="1" type="ORF">CY34DRAFT_600180</name>
</gene>
<proteinExistence type="predicted"/>
<protein>
    <submittedName>
        <fullName evidence="1">Uncharacterized protein</fullName>
    </submittedName>
</protein>
<evidence type="ECO:0000313" key="1">
    <source>
        <dbReference type="EMBL" id="KIK35103.1"/>
    </source>
</evidence>
<keyword evidence="2" id="KW-1185">Reference proteome</keyword>